<dbReference type="OrthoDB" id="5894719at2"/>
<dbReference type="Gene3D" id="3.40.190.10">
    <property type="entry name" value="Periplasmic binding protein-like II"/>
    <property type="match status" value="1"/>
</dbReference>
<keyword evidence="5" id="KW-1185">Reference proteome</keyword>
<dbReference type="InterPro" id="IPR025370">
    <property type="entry name" value="SgrR_HTH_N"/>
</dbReference>
<evidence type="ECO:0000259" key="3">
    <source>
        <dbReference type="Pfam" id="PF12793"/>
    </source>
</evidence>
<dbReference type="SUPFAM" id="SSF53850">
    <property type="entry name" value="Periplasmic binding protein-like II"/>
    <property type="match status" value="1"/>
</dbReference>
<dbReference type="GO" id="GO:0015833">
    <property type="term" value="P:peptide transport"/>
    <property type="evidence" value="ECO:0007669"/>
    <property type="project" value="TreeGrafter"/>
</dbReference>
<evidence type="ECO:0000259" key="2">
    <source>
        <dbReference type="Pfam" id="PF00496"/>
    </source>
</evidence>
<protein>
    <submittedName>
        <fullName evidence="4">SgrR family transcriptional regulator</fullName>
    </submittedName>
</protein>
<dbReference type="Pfam" id="PF12793">
    <property type="entry name" value="SgrR_N"/>
    <property type="match status" value="1"/>
</dbReference>
<dbReference type="AlphaFoldDB" id="A0A5D0CWK5"/>
<dbReference type="GO" id="GO:0003677">
    <property type="term" value="F:DNA binding"/>
    <property type="evidence" value="ECO:0007669"/>
    <property type="project" value="UniProtKB-KW"/>
</dbReference>
<dbReference type="Pfam" id="PF00496">
    <property type="entry name" value="SBP_bac_5"/>
    <property type="match status" value="1"/>
</dbReference>
<dbReference type="RefSeq" id="WP_148449583.1">
    <property type="nucleotide sequence ID" value="NZ_VSDO01000001.1"/>
</dbReference>
<accession>A0A5D0CWK5</accession>
<dbReference type="Gene3D" id="3.10.105.10">
    <property type="entry name" value="Dipeptide-binding Protein, Domain 3"/>
    <property type="match status" value="1"/>
</dbReference>
<evidence type="ECO:0000313" key="5">
    <source>
        <dbReference type="Proteomes" id="UP000325218"/>
    </source>
</evidence>
<gene>
    <name evidence="4" type="ORF">FRY98_00210</name>
</gene>
<organism evidence="4 5">
    <name type="scientific">Paenibacillus faecis</name>
    <dbReference type="NCBI Taxonomy" id="862114"/>
    <lineage>
        <taxon>Bacteria</taxon>
        <taxon>Bacillati</taxon>
        <taxon>Bacillota</taxon>
        <taxon>Bacilli</taxon>
        <taxon>Bacillales</taxon>
        <taxon>Paenibacillaceae</taxon>
        <taxon>Paenibacillus</taxon>
    </lineage>
</organism>
<dbReference type="GO" id="GO:1904680">
    <property type="term" value="F:peptide transmembrane transporter activity"/>
    <property type="evidence" value="ECO:0007669"/>
    <property type="project" value="TreeGrafter"/>
</dbReference>
<comment type="caution">
    <text evidence="4">The sequence shown here is derived from an EMBL/GenBank/DDBJ whole genome shotgun (WGS) entry which is preliminary data.</text>
</comment>
<reference evidence="4 5" key="1">
    <citation type="submission" date="2019-08" db="EMBL/GenBank/DDBJ databases">
        <title>Genome sequencing of Paenibacillus faecis DSM 23593(T).</title>
        <authorList>
            <person name="Kook J.-K."/>
            <person name="Park S.-N."/>
            <person name="Lim Y.K."/>
        </authorList>
    </citation>
    <scope>NUCLEOTIDE SEQUENCE [LARGE SCALE GENOMIC DNA]</scope>
    <source>
        <strain evidence="4 5">DSM 23593</strain>
    </source>
</reference>
<evidence type="ECO:0000256" key="1">
    <source>
        <dbReference type="ARBA" id="ARBA00023125"/>
    </source>
</evidence>
<dbReference type="Proteomes" id="UP000325218">
    <property type="component" value="Unassembled WGS sequence"/>
</dbReference>
<evidence type="ECO:0000313" key="4">
    <source>
        <dbReference type="EMBL" id="TYA14148.1"/>
    </source>
</evidence>
<dbReference type="InterPro" id="IPR000914">
    <property type="entry name" value="SBP_5_dom"/>
</dbReference>
<feature type="domain" description="Solute-binding protein family 5" evidence="2">
    <location>
        <begin position="178"/>
        <end position="475"/>
    </location>
</feature>
<proteinExistence type="predicted"/>
<sequence length="604" mass="69547">MLSAERYMALINHFVGPAPREQEEYEVALEELTRLFHCTERNVKLIVRRLQDEHWIEWLPGRGRGNKSKIRFLVKRDLFLLEYAKRLTEKGEYRSAFEFLYQHEEDRAVLDQFLQWLNGQFGMEKVGAETQAKDVFRLPVYRAPLTLDPSKLYFGFDSHLVRQCFDRLMEYDSDQQRIKPMLAHHWESDDTGSLWTFYLRKGVLFHHGKVLTAEDVVYTLERLRNGTMNAWMMETMETVTAIDSRTVRIALRQPNWLFPRLLCSSCASIIPSDLNGLDESSFWRLPSGTGPFRITHWGSNGIELEVHTRYFLGRPYLDGVKLIFMPENIPNLSRLKWEQLIANDARVPADAGGDWQRIETLSQGCSLISWNRNKGGPQESLSFRQAVNLIIDRSDLIRSTGRPGYPARGFLPMGEAALGYRRPDPEAAKQLLAQSGYDGSPIRLIASEAERDEAEWIASQCASIGIPVEIRYGDRGMLARIETAQEADAQLICLVFADDEICELESLLQQNSVIFQHLAPGLRRWIHQVVNDIYASPSKEKRRALLEQIEIRLQEEAQILFLVHRQLNTYVHPSVRGIVINNLGWMDFKNIWLTTAEKPDAAPA</sequence>
<dbReference type="InterPro" id="IPR039424">
    <property type="entry name" value="SBP_5"/>
</dbReference>
<dbReference type="EMBL" id="VSDO01000001">
    <property type="protein sequence ID" value="TYA14148.1"/>
    <property type="molecule type" value="Genomic_DNA"/>
</dbReference>
<dbReference type="PANTHER" id="PTHR30290">
    <property type="entry name" value="PERIPLASMIC BINDING COMPONENT OF ABC TRANSPORTER"/>
    <property type="match status" value="1"/>
</dbReference>
<dbReference type="CDD" id="cd08507">
    <property type="entry name" value="PBP2_SgrR_like"/>
    <property type="match status" value="1"/>
</dbReference>
<dbReference type="PANTHER" id="PTHR30290:SF72">
    <property type="entry name" value="HTH-TYPE TRANSCRIPTIONAL REGULATOR SGRR"/>
    <property type="match status" value="1"/>
</dbReference>
<feature type="domain" description="Transcriptional regulator SgrR N-terminal HTH" evidence="3">
    <location>
        <begin position="5"/>
        <end position="105"/>
    </location>
</feature>
<keyword evidence="1" id="KW-0238">DNA-binding</keyword>
<name>A0A5D0CWK5_9BACL</name>